<reference evidence="4" key="1">
    <citation type="journal article" date="2023" name="DNA Res.">
        <title>Chromosome-level genome assembly of Phrynocephalus forsythii using third-generation DNA sequencing and Hi-C analysis.</title>
        <authorList>
            <person name="Qi Y."/>
            <person name="Zhao W."/>
            <person name="Zhao Y."/>
            <person name="Niu C."/>
            <person name="Cao S."/>
            <person name="Zhang Y."/>
        </authorList>
    </citation>
    <scope>NUCLEOTIDE SEQUENCE</scope>
    <source>
        <tissue evidence="4">Muscle</tissue>
    </source>
</reference>
<keyword evidence="5" id="KW-1185">Reference proteome</keyword>
<dbReference type="Pfam" id="PF00059">
    <property type="entry name" value="Lectin_C"/>
    <property type="match status" value="1"/>
</dbReference>
<dbReference type="GO" id="GO:0005576">
    <property type="term" value="C:extracellular region"/>
    <property type="evidence" value="ECO:0007669"/>
    <property type="project" value="UniProtKB-SubCell"/>
</dbReference>
<protein>
    <recommendedName>
        <fullName evidence="3">C-type lectin domain-containing protein</fullName>
    </recommendedName>
</protein>
<dbReference type="AlphaFoldDB" id="A0A9Q0XXB0"/>
<dbReference type="PROSITE" id="PS50041">
    <property type="entry name" value="C_TYPE_LECTIN_2"/>
    <property type="match status" value="1"/>
</dbReference>
<feature type="domain" description="C-type lectin" evidence="3">
    <location>
        <begin position="28"/>
        <end position="105"/>
    </location>
</feature>
<organism evidence="4 5">
    <name type="scientific">Phrynocephalus forsythii</name>
    <dbReference type="NCBI Taxonomy" id="171643"/>
    <lineage>
        <taxon>Eukaryota</taxon>
        <taxon>Metazoa</taxon>
        <taxon>Chordata</taxon>
        <taxon>Craniata</taxon>
        <taxon>Vertebrata</taxon>
        <taxon>Euteleostomi</taxon>
        <taxon>Lepidosauria</taxon>
        <taxon>Squamata</taxon>
        <taxon>Bifurcata</taxon>
        <taxon>Unidentata</taxon>
        <taxon>Episquamata</taxon>
        <taxon>Toxicofera</taxon>
        <taxon>Iguania</taxon>
        <taxon>Acrodonta</taxon>
        <taxon>Agamidae</taxon>
        <taxon>Agaminae</taxon>
        <taxon>Phrynocephalus</taxon>
    </lineage>
</organism>
<dbReference type="SUPFAM" id="SSF56436">
    <property type="entry name" value="C-type lectin-like"/>
    <property type="match status" value="1"/>
</dbReference>
<evidence type="ECO:0000256" key="1">
    <source>
        <dbReference type="ARBA" id="ARBA00004613"/>
    </source>
</evidence>
<comment type="caution">
    <text evidence="4">The sequence shown here is derived from an EMBL/GenBank/DDBJ whole genome shotgun (WGS) entry which is preliminary data.</text>
</comment>
<dbReference type="InterPro" id="IPR016187">
    <property type="entry name" value="CTDL_fold"/>
</dbReference>
<dbReference type="EMBL" id="JAPFRF010000006">
    <property type="protein sequence ID" value="KAJ7329296.1"/>
    <property type="molecule type" value="Genomic_DNA"/>
</dbReference>
<dbReference type="InterPro" id="IPR042808">
    <property type="entry name" value="CLEC7A"/>
</dbReference>
<evidence type="ECO:0000259" key="3">
    <source>
        <dbReference type="PROSITE" id="PS50041"/>
    </source>
</evidence>
<dbReference type="PANTHER" id="PTHR47218:SF2">
    <property type="entry name" value="C-TYPE LECTIN DOMAIN-CONTAINING PROTEIN"/>
    <property type="match status" value="1"/>
</dbReference>
<dbReference type="GO" id="GO:0071226">
    <property type="term" value="P:cellular response to molecule of fungal origin"/>
    <property type="evidence" value="ECO:0007669"/>
    <property type="project" value="InterPro"/>
</dbReference>
<dbReference type="GO" id="GO:0001872">
    <property type="term" value="F:(1-&gt;3)-beta-D-glucan binding"/>
    <property type="evidence" value="ECO:0007669"/>
    <property type="project" value="InterPro"/>
</dbReference>
<dbReference type="Gene3D" id="3.10.100.10">
    <property type="entry name" value="Mannose-Binding Protein A, subunit A"/>
    <property type="match status" value="1"/>
</dbReference>
<keyword evidence="2" id="KW-0964">Secreted</keyword>
<comment type="subcellular location">
    <subcellularLocation>
        <location evidence="1">Secreted</location>
    </subcellularLocation>
</comment>
<evidence type="ECO:0000313" key="4">
    <source>
        <dbReference type="EMBL" id="KAJ7329296.1"/>
    </source>
</evidence>
<sequence>MTSPKLEEANLQMIEDKLAKTLDQWVAYDKNLYHFSKDLATWDEAVEECVTKESGLVFVKWGEEQSFIDETAIKIKKDFWIGLKKNTSAHNDVIWIGGHRAGTTNGLRKDFTSLPWWQVLGFSSK</sequence>
<dbReference type="PANTHER" id="PTHR47218">
    <property type="entry name" value="C-TYPE LECTIN DOMAIN FAMILY 7 MEMBER A"/>
    <property type="match status" value="1"/>
</dbReference>
<dbReference type="InterPro" id="IPR001304">
    <property type="entry name" value="C-type_lectin-like"/>
</dbReference>
<gene>
    <name evidence="4" type="ORF">JRQ81_015470</name>
</gene>
<dbReference type="Proteomes" id="UP001142489">
    <property type="component" value="Unassembled WGS sequence"/>
</dbReference>
<evidence type="ECO:0000256" key="2">
    <source>
        <dbReference type="ARBA" id="ARBA00022525"/>
    </source>
</evidence>
<name>A0A9Q0XXB0_9SAUR</name>
<dbReference type="InterPro" id="IPR016186">
    <property type="entry name" value="C-type_lectin-like/link_sf"/>
</dbReference>
<dbReference type="OrthoDB" id="9044113at2759"/>
<proteinExistence type="predicted"/>
<evidence type="ECO:0000313" key="5">
    <source>
        <dbReference type="Proteomes" id="UP001142489"/>
    </source>
</evidence>
<accession>A0A9Q0XXB0</accession>